<dbReference type="Gene3D" id="1.10.10.580">
    <property type="entry name" value="Structural maintenance of chromosome 1. Chain E"/>
    <property type="match status" value="1"/>
</dbReference>
<gene>
    <name evidence="2" type="ORF">UV20_C0006G0058</name>
</gene>
<dbReference type="Gene3D" id="6.10.250.2410">
    <property type="match status" value="1"/>
</dbReference>
<dbReference type="Proteomes" id="UP000034837">
    <property type="component" value="Unassembled WGS sequence"/>
</dbReference>
<evidence type="ECO:0000256" key="1">
    <source>
        <dbReference type="ARBA" id="ARBA00044777"/>
    </source>
</evidence>
<evidence type="ECO:0000313" key="2">
    <source>
        <dbReference type="EMBL" id="KKS56775.1"/>
    </source>
</evidence>
<evidence type="ECO:0000313" key="3">
    <source>
        <dbReference type="Proteomes" id="UP000034837"/>
    </source>
</evidence>
<dbReference type="AlphaFoldDB" id="A0A0G1A6X1"/>
<dbReference type="Pfam" id="PF02616">
    <property type="entry name" value="SMC_ScpA"/>
    <property type="match status" value="1"/>
</dbReference>
<comment type="caution">
    <text evidence="2">The sequence shown here is derived from an EMBL/GenBank/DDBJ whole genome shotgun (WGS) entry which is preliminary data.</text>
</comment>
<dbReference type="InterPro" id="IPR023093">
    <property type="entry name" value="ScpA-like_C"/>
</dbReference>
<accession>A0A0G1A6X1</accession>
<protein>
    <recommendedName>
        <fullName evidence="1">Segregation and condensation protein A</fullName>
    </recommendedName>
</protein>
<sequence length="231" mass="26998">MPHQIKLEQFEGPLSLLLKLVEQEKMEITQISLSRVTESFVNYLKDNTEMPEEEMADFLVIATRLVYIKSKTLLPEAFTPEDESVSLEDQLRMYKEFVEASKKIEGILKKKKFAYFRENILKPVELGFFPPKNLSAEKLKNVFEEILERLRPILELPKVAMEKAVTIKEKIGHIETLLSNLNRIEFKHILSAARNRTEIIVSFLAVLELTKQQHVFVSQENNFEEIYIEKL</sequence>
<name>A0A0G1A6X1_9BACT</name>
<dbReference type="InterPro" id="IPR003768">
    <property type="entry name" value="ScpA"/>
</dbReference>
<organism evidence="2 3">
    <name type="scientific">Candidatus Magasanikbacteria bacterium GW2011_GWA2_42_32</name>
    <dbReference type="NCBI Taxonomy" id="1619039"/>
    <lineage>
        <taxon>Bacteria</taxon>
        <taxon>Candidatus Magasanikiibacteriota</taxon>
    </lineage>
</organism>
<dbReference type="EMBL" id="LCDO01000006">
    <property type="protein sequence ID" value="KKS56775.1"/>
    <property type="molecule type" value="Genomic_DNA"/>
</dbReference>
<dbReference type="PANTHER" id="PTHR33969:SF2">
    <property type="entry name" value="SEGREGATION AND CONDENSATION PROTEIN A"/>
    <property type="match status" value="1"/>
</dbReference>
<proteinExistence type="predicted"/>
<reference evidence="2 3" key="1">
    <citation type="journal article" date="2015" name="Nature">
        <title>rRNA introns, odd ribosomes, and small enigmatic genomes across a large radiation of phyla.</title>
        <authorList>
            <person name="Brown C.T."/>
            <person name="Hug L.A."/>
            <person name="Thomas B.C."/>
            <person name="Sharon I."/>
            <person name="Castelle C.J."/>
            <person name="Singh A."/>
            <person name="Wilkins M.J."/>
            <person name="Williams K.H."/>
            <person name="Banfield J.F."/>
        </authorList>
    </citation>
    <scope>NUCLEOTIDE SEQUENCE [LARGE SCALE GENOMIC DNA]</scope>
</reference>
<dbReference type="PANTHER" id="PTHR33969">
    <property type="entry name" value="SEGREGATION AND CONDENSATION PROTEIN A"/>
    <property type="match status" value="1"/>
</dbReference>